<reference evidence="1 2" key="1">
    <citation type="submission" date="2018-12" db="EMBL/GenBank/DDBJ databases">
        <title>Draft genome sequence of Embleya hyalina NBRC 13850T.</title>
        <authorList>
            <person name="Komaki H."/>
            <person name="Hosoyama A."/>
            <person name="Kimura A."/>
            <person name="Ichikawa N."/>
            <person name="Tamura T."/>
        </authorList>
    </citation>
    <scope>NUCLEOTIDE SEQUENCE [LARGE SCALE GENOMIC DNA]</scope>
    <source>
        <strain evidence="1 2">NBRC 13850</strain>
    </source>
</reference>
<dbReference type="Proteomes" id="UP000286931">
    <property type="component" value="Unassembled WGS sequence"/>
</dbReference>
<keyword evidence="2" id="KW-1185">Reference proteome</keyword>
<accession>A0A401Z4Z9</accession>
<evidence type="ECO:0000313" key="1">
    <source>
        <dbReference type="EMBL" id="GCE01923.1"/>
    </source>
</evidence>
<dbReference type="RefSeq" id="WP_148112345.1">
    <property type="nucleotide sequence ID" value="NZ_BIFH01000054.1"/>
</dbReference>
<name>A0A401Z4Z9_9ACTN</name>
<gene>
    <name evidence="1" type="ORF">EHYA_09698</name>
</gene>
<evidence type="ECO:0000313" key="2">
    <source>
        <dbReference type="Proteomes" id="UP000286931"/>
    </source>
</evidence>
<dbReference type="OrthoDB" id="4018258at2"/>
<comment type="caution">
    <text evidence="1">The sequence shown here is derived from an EMBL/GenBank/DDBJ whole genome shotgun (WGS) entry which is preliminary data.</text>
</comment>
<sequence>MIHHVTTHARRPRRLRKRLLGSLLALVLGGSILTVPPARAESAAKAVDSNALADLLLGSYIRIADTDRVYAKHLVTSAEFLDWRAAHPQADQAALTAHLTTVQQAIDAAIPDRVQPGPEYEIAGTALGVLHTVPDATVDGPQVDRLLAALIARDTVPPTGLVSDRLGGALALSSWNESFDKTQSRIWAGVASTARADAGFDGAWNTAIGSGVGGGQDPAPARLAGGGVRASATVLELGNLPDLKQYFDPADFLRFQNEPEKLRLFTLDKMSATIGDTVQKRTAWFGDIKTAAPGPDQRPERLKKEEEGRKKIIDGAKTAFDGFAFFLDFAGSKDAARDLKKFASGALQIADAANKCITAFKLIDSAFSMATVAFTGNVISGIGTIVSLFAGAGPSIDQQILSAIGDLRKDIRNLHQDMQQRFDRVDQRLDTMYAHMMSQFQRLDGKLETIKTDIGDIARNLTAVEAGMQTIGANVTRSLSGLYQQPTWQSADTLIDYRRYHPGDQVTFEMYKQGEETFHLGGTETPRAPGAFVVAEPYDSAPGAVLTNLRDLGAGGSIRYLSWLANTWAPGFPVPDDRVGNPEMWKVAANAYTLLSAQNPTLAKIPNPPPNTPQGISWERPQHVMDAGKRILASTRKFSEPGPQGTTNALFTGLMNNYTAQLVALFNKAPDRERTVTENRYNLFGGPTQQVTNLPDQEGDPLVQRCGSSDPEQRLTRPNNMLGTQLPPAQMFARNVHPNPPRYDDCWLAVFGNEQTTSTEDFCEGPDHPVGCVKTVTTADLTIDFMQTLGWSGDMNRASRFAGDTIRRGIQVQYCQKTATGVGNYCTERPDPRALVLRDWQSGMHDQFQREATISIEPATEDMAKARMTEFLKQKQIDYYILTGNDIDKGLATELDLSVQLLRSYTELGFPRALQSDDRLRGLLYGKYALHANSTTTLPNSVLAQAFRNAAGNVADGVPPWQSDQYETNDGKPCERLPGLQSADPFVVCMAWSGKLRLDRLAERYAAQFKYRAEGSDQTLPDVQGQLRNLWLVTKTIYPEAKVGAPVDAPPLVQAQSLLNDAQELWKTEGTRAEAADRAMEAVAITRDFARQHPDARGRLAEAAIRPTVGYLAGTGRFDEANKLGDEAIALYKQLSAEKPTDDNLALQSAQSPLTVAQALWLKPQLHAKATTYALDAIAAIRPLAGRNPAYRRTLAEWAISPTVGYLAETGRFDEANKLGDEGIALYKQLSAEKPTDDNLALQSAQSSLTVAQALWRKPELHAKATTYALDAIAAIRPLAARNPAYRRTLAEWAISPTVGYLAETGRFVEANKLGKEAIDLFEGLAAEKPGDHELAFLAAQSLMTFGQALWLKPELRVKAAESAFDAVAALRRLVARAPQYRRTLAEWAISPTTGYLSAVGWYDDADKLGNEAVTLYRQLAAEKPADDELAFLAAQSSVIVAQAVWPEPDRRRKAATYALDAVTTLRPVATRNPAYRPQLGAWLLSPTIPYLVDTAQKPKAVPLAREAVDIYTALNQTDPAKYGPRLTEAEQVLADLTRT</sequence>
<protein>
    <submittedName>
        <fullName evidence="1">Uncharacterized protein</fullName>
    </submittedName>
</protein>
<proteinExistence type="predicted"/>
<dbReference type="EMBL" id="BIFH01000054">
    <property type="protein sequence ID" value="GCE01923.1"/>
    <property type="molecule type" value="Genomic_DNA"/>
</dbReference>
<organism evidence="1 2">
    <name type="scientific">Embleya hyalina</name>
    <dbReference type="NCBI Taxonomy" id="516124"/>
    <lineage>
        <taxon>Bacteria</taxon>
        <taxon>Bacillati</taxon>
        <taxon>Actinomycetota</taxon>
        <taxon>Actinomycetes</taxon>
        <taxon>Kitasatosporales</taxon>
        <taxon>Streptomycetaceae</taxon>
        <taxon>Embleya</taxon>
    </lineage>
</organism>